<dbReference type="EMBL" id="UYRT01001545">
    <property type="protein sequence ID" value="VDK29801.1"/>
    <property type="molecule type" value="Genomic_DNA"/>
</dbReference>
<protein>
    <submittedName>
        <fullName evidence="1">Uncharacterized protein</fullName>
    </submittedName>
</protein>
<dbReference type="AlphaFoldDB" id="A0A3P6QCM0"/>
<reference evidence="1 2" key="1">
    <citation type="submission" date="2018-11" db="EMBL/GenBank/DDBJ databases">
        <authorList>
            <consortium name="Pathogen Informatics"/>
        </authorList>
    </citation>
    <scope>NUCLEOTIDE SEQUENCE [LARGE SCALE GENOMIC DNA]</scope>
</reference>
<dbReference type="Proteomes" id="UP000271098">
    <property type="component" value="Unassembled WGS sequence"/>
</dbReference>
<keyword evidence="2" id="KW-1185">Reference proteome</keyword>
<organism evidence="1 2">
    <name type="scientific">Gongylonema pulchrum</name>
    <dbReference type="NCBI Taxonomy" id="637853"/>
    <lineage>
        <taxon>Eukaryota</taxon>
        <taxon>Metazoa</taxon>
        <taxon>Ecdysozoa</taxon>
        <taxon>Nematoda</taxon>
        <taxon>Chromadorea</taxon>
        <taxon>Rhabditida</taxon>
        <taxon>Spirurina</taxon>
        <taxon>Spiruromorpha</taxon>
        <taxon>Spiruroidea</taxon>
        <taxon>Gongylonematidae</taxon>
        <taxon>Gongylonema</taxon>
    </lineage>
</organism>
<evidence type="ECO:0000313" key="1">
    <source>
        <dbReference type="EMBL" id="VDK29801.1"/>
    </source>
</evidence>
<dbReference type="OrthoDB" id="16434at2759"/>
<gene>
    <name evidence="1" type="ORF">GPUH_LOCUS1318</name>
</gene>
<evidence type="ECO:0000313" key="2">
    <source>
        <dbReference type="Proteomes" id="UP000271098"/>
    </source>
</evidence>
<proteinExistence type="predicted"/>
<name>A0A3P6QCM0_9BILA</name>
<accession>A0A3P6QCM0</accession>
<sequence>MIHRHEEEEFMKCGTSMKPINVPKSMPLPPYLRAVCEKGDVIGMEEKRIDMDLCLDPQFEMIGHLFKQVETRHGNSIYEETRPEVWLDLYGNEMPTKIEAWTVGPAQLRHQFDNSVPTAQPAELENLSLPELTFDPAECDDDAATAAQS</sequence>